<dbReference type="EMBL" id="SPOI01000055">
    <property type="protein sequence ID" value="TIB38608.1"/>
    <property type="molecule type" value="Genomic_DNA"/>
</dbReference>
<dbReference type="PANTHER" id="PTHR19305:SF9">
    <property type="entry name" value="SYNAPTOSOMAL-ASSOCIATED PROTEIN 29"/>
    <property type="match status" value="1"/>
</dbReference>
<proteinExistence type="inferred from homology"/>
<evidence type="ECO:0000313" key="7">
    <source>
        <dbReference type="Proteomes" id="UP000306954"/>
    </source>
</evidence>
<dbReference type="GO" id="GO:0006906">
    <property type="term" value="P:vesicle fusion"/>
    <property type="evidence" value="ECO:0007669"/>
    <property type="project" value="TreeGrafter"/>
</dbReference>
<dbReference type="CDD" id="cd15857">
    <property type="entry name" value="SNARE_SEC9C"/>
    <property type="match status" value="1"/>
</dbReference>
<evidence type="ECO:0000256" key="1">
    <source>
        <dbReference type="ARBA" id="ARBA00009480"/>
    </source>
</evidence>
<comment type="caution">
    <text evidence="5">The sequence shown here is derived from an EMBL/GenBank/DDBJ whole genome shotgun (WGS) entry which is preliminary data.</text>
</comment>
<dbReference type="OrthoDB" id="18679at2759"/>
<dbReference type="Gene3D" id="1.20.5.110">
    <property type="match status" value="2"/>
</dbReference>
<name>A0A4T0K7L0_WALIC</name>
<dbReference type="Proteomes" id="UP000310689">
    <property type="component" value="Unassembled WGS sequence"/>
</dbReference>
<dbReference type="Proteomes" id="UP000306954">
    <property type="component" value="Unassembled WGS sequence"/>
</dbReference>
<feature type="compositionally biased region" description="Basic and acidic residues" evidence="3">
    <location>
        <begin position="56"/>
        <end position="66"/>
    </location>
</feature>
<feature type="domain" description="T-SNARE coiled-coil homology" evidence="4">
    <location>
        <begin position="267"/>
        <end position="329"/>
    </location>
</feature>
<evidence type="ECO:0000313" key="6">
    <source>
        <dbReference type="EMBL" id="TIB38608.1"/>
    </source>
</evidence>
<feature type="coiled-coil region" evidence="2">
    <location>
        <begin position="152"/>
        <end position="179"/>
    </location>
</feature>
<dbReference type="SUPFAM" id="SSF58038">
    <property type="entry name" value="SNARE fusion complex"/>
    <property type="match status" value="2"/>
</dbReference>
<dbReference type="GO" id="GO:0005484">
    <property type="term" value="F:SNAP receptor activity"/>
    <property type="evidence" value="ECO:0007669"/>
    <property type="project" value="TreeGrafter"/>
</dbReference>
<dbReference type="SMART" id="SM00397">
    <property type="entry name" value="t_SNARE"/>
    <property type="match status" value="2"/>
</dbReference>
<gene>
    <name evidence="6" type="ORF">E3P86_01539</name>
    <name evidence="5" type="ORF">E3P90_02849</name>
</gene>
<comment type="similarity">
    <text evidence="1">Belongs to the SNAP-25 family.</text>
</comment>
<dbReference type="GO" id="GO:0005886">
    <property type="term" value="C:plasma membrane"/>
    <property type="evidence" value="ECO:0007669"/>
    <property type="project" value="TreeGrafter"/>
</dbReference>
<evidence type="ECO:0000256" key="2">
    <source>
        <dbReference type="SAM" id="Coils"/>
    </source>
</evidence>
<dbReference type="GO" id="GO:0019905">
    <property type="term" value="F:syntaxin binding"/>
    <property type="evidence" value="ECO:0007669"/>
    <property type="project" value="TreeGrafter"/>
</dbReference>
<reference evidence="7 8" key="1">
    <citation type="submission" date="2019-03" db="EMBL/GenBank/DDBJ databases">
        <title>Sequencing 23 genomes of Wallemia ichthyophaga.</title>
        <authorList>
            <person name="Gostincar C."/>
        </authorList>
    </citation>
    <scope>NUCLEOTIDE SEQUENCE [LARGE SCALE GENOMIC DNA]</scope>
    <source>
        <strain evidence="6 8">EXF-6200</strain>
        <strain evidence="5 7">EXF-8621</strain>
    </source>
</reference>
<evidence type="ECO:0000256" key="3">
    <source>
        <dbReference type="SAM" id="MobiDB-lite"/>
    </source>
</evidence>
<dbReference type="GO" id="GO:0006887">
    <property type="term" value="P:exocytosis"/>
    <property type="evidence" value="ECO:0007669"/>
    <property type="project" value="TreeGrafter"/>
</dbReference>
<accession>A0A4T0K7L0</accession>
<evidence type="ECO:0000313" key="5">
    <source>
        <dbReference type="EMBL" id="TIB10425.1"/>
    </source>
</evidence>
<dbReference type="GO" id="GO:0031201">
    <property type="term" value="C:SNARE complex"/>
    <property type="evidence" value="ECO:0007669"/>
    <property type="project" value="TreeGrafter"/>
</dbReference>
<evidence type="ECO:0000259" key="4">
    <source>
        <dbReference type="PROSITE" id="PS50192"/>
    </source>
</evidence>
<feature type="region of interest" description="Disordered" evidence="3">
    <location>
        <begin position="1"/>
        <end position="107"/>
    </location>
</feature>
<feature type="region of interest" description="Disordered" evidence="3">
    <location>
        <begin position="233"/>
        <end position="257"/>
    </location>
</feature>
<evidence type="ECO:0000313" key="8">
    <source>
        <dbReference type="Proteomes" id="UP000310689"/>
    </source>
</evidence>
<keyword evidence="2" id="KW-0175">Coiled coil</keyword>
<dbReference type="CDD" id="cd15886">
    <property type="entry name" value="SNARE_SEC9N"/>
    <property type="match status" value="1"/>
</dbReference>
<organism evidence="5 7">
    <name type="scientific">Wallemia ichthyophaga</name>
    <dbReference type="NCBI Taxonomy" id="245174"/>
    <lineage>
        <taxon>Eukaryota</taxon>
        <taxon>Fungi</taxon>
        <taxon>Dikarya</taxon>
        <taxon>Basidiomycota</taxon>
        <taxon>Wallemiomycotina</taxon>
        <taxon>Wallemiomycetes</taxon>
        <taxon>Wallemiales</taxon>
        <taxon>Wallemiaceae</taxon>
        <taxon>Wallemia</taxon>
    </lineage>
</organism>
<dbReference type="InterPro" id="IPR000727">
    <property type="entry name" value="T_SNARE_dom"/>
</dbReference>
<sequence>MSWFKRSAQNYIPQAGEDRMRNELLGGDGTQAQAQALADEEDAASMRPPSYTTVDKGGDAADDAARSELFSGAPPRTAQRNQGGGITNSAQGLDEEQHTANEDEDVEAIKQQTRFVKEDSRESTRNALRIARETEDNAANTMMKLGDQSERVADTERHLDLAKAHANRAEDKGKELKKLNRSIFRPVMSWQTDRRRREVQQRIEDRHETEREEREKAHVDVFTSRKRVDNVLDPQKRGFGGFGRKKPEQSSTVERSKYQFEATASDDELEDEIDGNLNDINQAVGNLKRFAIASGEEVGTQNDRLDDIHNKAGKLDDKIFRNTQKLKKIN</sequence>
<dbReference type="EMBL" id="SPOF01000031">
    <property type="protein sequence ID" value="TIB10425.1"/>
    <property type="molecule type" value="Genomic_DNA"/>
</dbReference>
<dbReference type="AlphaFoldDB" id="A0A4T0K7L0"/>
<dbReference type="PROSITE" id="PS50192">
    <property type="entry name" value="T_SNARE"/>
    <property type="match status" value="1"/>
</dbReference>
<protein>
    <recommendedName>
        <fullName evidence="4">t-SNARE coiled-coil homology domain-containing protein</fullName>
    </recommendedName>
</protein>
<dbReference type="OMA" id="TNQRMER"/>
<dbReference type="PANTHER" id="PTHR19305">
    <property type="entry name" value="SYNAPTOSOMAL ASSOCIATED PROTEIN"/>
    <property type="match status" value="1"/>
</dbReference>